<evidence type="ECO:0000256" key="6">
    <source>
        <dbReference type="ARBA" id="ARBA00023065"/>
    </source>
</evidence>
<evidence type="ECO:0000313" key="13">
    <source>
        <dbReference type="EMBL" id="TLT01885.1"/>
    </source>
</evidence>
<evidence type="ECO:0000256" key="11">
    <source>
        <dbReference type="HAMAP-Rule" id="MF_00454"/>
    </source>
</evidence>
<comment type="catalytic activity">
    <reaction evidence="10">
        <text>fluoride(in) = fluoride(out)</text>
        <dbReference type="Rhea" id="RHEA:76159"/>
        <dbReference type="ChEBI" id="CHEBI:17051"/>
    </reaction>
    <physiologicalReaction direction="left-to-right" evidence="10">
        <dbReference type="Rhea" id="RHEA:76160"/>
    </physiologicalReaction>
</comment>
<feature type="transmembrane region" description="Helical" evidence="11">
    <location>
        <begin position="100"/>
        <end position="126"/>
    </location>
</feature>
<evidence type="ECO:0000256" key="8">
    <source>
        <dbReference type="ARBA" id="ARBA00023303"/>
    </source>
</evidence>
<dbReference type="GO" id="GO:0046872">
    <property type="term" value="F:metal ion binding"/>
    <property type="evidence" value="ECO:0007669"/>
    <property type="project" value="UniProtKB-KW"/>
</dbReference>
<dbReference type="RefSeq" id="WP_024775629.1">
    <property type="nucleotide sequence ID" value="NZ_CP043857.1"/>
</dbReference>
<evidence type="ECO:0000256" key="3">
    <source>
        <dbReference type="ARBA" id="ARBA00022519"/>
    </source>
</evidence>
<dbReference type="STRING" id="1442598.GCA_000522465_01550"/>
<keyword evidence="11" id="KW-0813">Transport</keyword>
<dbReference type="InterPro" id="IPR003691">
    <property type="entry name" value="FluC"/>
</dbReference>
<dbReference type="GO" id="GO:0005886">
    <property type="term" value="C:plasma membrane"/>
    <property type="evidence" value="ECO:0007669"/>
    <property type="project" value="UniProtKB-SubCell"/>
</dbReference>
<dbReference type="PANTHER" id="PTHR28259">
    <property type="entry name" value="FLUORIDE EXPORT PROTEIN 1-RELATED"/>
    <property type="match status" value="1"/>
</dbReference>
<sequence length="128" mass="13908">MSNNLQIIFSVGLGGALGSILRFYAVDYIHKLGINSFPIGILFVNLVGSLIIGILYAYFSTQEISTAVKAFLVAGFLGGLTTFSTFALDTYLLFNSSLNFAILNIALNLFGSIFLVMIGFKITLLFMK</sequence>
<keyword evidence="14" id="KW-1185">Reference proteome</keyword>
<keyword evidence="4 11" id="KW-0812">Transmembrane</keyword>
<keyword evidence="6 11" id="KW-0406">Ion transport</keyword>
<evidence type="ECO:0000313" key="15">
    <source>
        <dbReference type="Proteomes" id="UP000509513"/>
    </source>
</evidence>
<dbReference type="KEGG" id="acib:ACBT_0433"/>
<keyword evidence="5 11" id="KW-1133">Transmembrane helix</keyword>
<reference evidence="12 15" key="2">
    <citation type="submission" date="2020-05" db="EMBL/GenBank/DDBJ databases">
        <title>Complete genome sequencing of Campylobacter and Arcobacter type strains.</title>
        <authorList>
            <person name="Miller W.G."/>
            <person name="Yee E."/>
        </authorList>
    </citation>
    <scope>NUCLEOTIDE SEQUENCE [LARGE SCALE GENOMIC DNA]</scope>
    <source>
        <strain evidence="12 15">LMG 21996</strain>
    </source>
</reference>
<comment type="function">
    <text evidence="11">Fluoride-specific ion channel. Important for reducing fluoride concentration in the cell, thus reducing its toxicity.</text>
</comment>
<dbReference type="Pfam" id="PF02537">
    <property type="entry name" value="CRCB"/>
    <property type="match status" value="1"/>
</dbReference>
<organism evidence="12 15">
    <name type="scientific">Aliarcobacter cibarius</name>
    <dbReference type="NCBI Taxonomy" id="255507"/>
    <lineage>
        <taxon>Bacteria</taxon>
        <taxon>Pseudomonadati</taxon>
        <taxon>Campylobacterota</taxon>
        <taxon>Epsilonproteobacteria</taxon>
        <taxon>Campylobacterales</taxon>
        <taxon>Arcobacteraceae</taxon>
        <taxon>Aliarcobacter</taxon>
    </lineage>
</organism>
<gene>
    <name evidence="11 12" type="primary">crcB</name>
    <name evidence="11" type="synonym">fluC</name>
    <name evidence="12" type="ORF">ACBT_0433</name>
    <name evidence="13" type="ORF">FE247_00515</name>
</gene>
<evidence type="ECO:0000313" key="14">
    <source>
        <dbReference type="Proteomes" id="UP000305417"/>
    </source>
</evidence>
<keyword evidence="7 11" id="KW-0472">Membrane</keyword>
<proteinExistence type="inferred from homology"/>
<evidence type="ECO:0000256" key="1">
    <source>
        <dbReference type="ARBA" id="ARBA00004651"/>
    </source>
</evidence>
<dbReference type="GO" id="GO:0140114">
    <property type="term" value="P:cellular detoxification of fluoride"/>
    <property type="evidence" value="ECO:0007669"/>
    <property type="project" value="UniProtKB-UniRule"/>
</dbReference>
<dbReference type="EMBL" id="VBUC01000001">
    <property type="protein sequence ID" value="TLT01885.1"/>
    <property type="molecule type" value="Genomic_DNA"/>
</dbReference>
<dbReference type="Proteomes" id="UP000509513">
    <property type="component" value="Chromosome"/>
</dbReference>
<protein>
    <recommendedName>
        <fullName evidence="11">Fluoride-specific ion channel FluC</fullName>
    </recommendedName>
</protein>
<evidence type="ECO:0000256" key="10">
    <source>
        <dbReference type="ARBA" id="ARBA00035585"/>
    </source>
</evidence>
<dbReference type="GO" id="GO:0062054">
    <property type="term" value="F:fluoride channel activity"/>
    <property type="evidence" value="ECO:0007669"/>
    <property type="project" value="UniProtKB-UniRule"/>
</dbReference>
<evidence type="ECO:0000256" key="2">
    <source>
        <dbReference type="ARBA" id="ARBA00022475"/>
    </source>
</evidence>
<comment type="similarity">
    <text evidence="9 11">Belongs to the fluoride channel Fluc/FEX (TC 1.A.43) family.</text>
</comment>
<keyword evidence="11" id="KW-0479">Metal-binding</keyword>
<evidence type="ECO:0000313" key="12">
    <source>
        <dbReference type="EMBL" id="QKJ26397.1"/>
    </source>
</evidence>
<reference evidence="13 14" key="1">
    <citation type="submission" date="2019-05" db="EMBL/GenBank/DDBJ databases">
        <title>Arcobacter cibarius and Arcobacter thereius providing challenges in identification an antibiotic susceptibility and Quinolone resistance.</title>
        <authorList>
            <person name="Busch A."/>
            <person name="Hanel I."/>
            <person name="Hotzel H."/>
            <person name="Tomaso H."/>
        </authorList>
    </citation>
    <scope>NUCLEOTIDE SEQUENCE [LARGE SCALE GENOMIC DNA]</scope>
    <source>
        <strain evidence="13 14">16CS0831-2</strain>
    </source>
</reference>
<evidence type="ECO:0000256" key="5">
    <source>
        <dbReference type="ARBA" id="ARBA00022989"/>
    </source>
</evidence>
<evidence type="ECO:0000256" key="4">
    <source>
        <dbReference type="ARBA" id="ARBA00022692"/>
    </source>
</evidence>
<dbReference type="EMBL" id="CP054051">
    <property type="protein sequence ID" value="QKJ26397.1"/>
    <property type="molecule type" value="Genomic_DNA"/>
</dbReference>
<keyword evidence="8 11" id="KW-0407">Ion channel</keyword>
<dbReference type="OrthoDB" id="9806299at2"/>
<feature type="transmembrane region" description="Helical" evidence="11">
    <location>
        <begin position="7"/>
        <end position="25"/>
    </location>
</feature>
<dbReference type="Proteomes" id="UP000305417">
    <property type="component" value="Unassembled WGS sequence"/>
</dbReference>
<feature type="binding site" evidence="11">
    <location>
        <position position="78"/>
    </location>
    <ligand>
        <name>Na(+)</name>
        <dbReference type="ChEBI" id="CHEBI:29101"/>
        <note>structural</note>
    </ligand>
</feature>
<comment type="activity regulation">
    <text evidence="11">Na(+) is not transported, but it plays an essential structural role and its presence is essential for fluoride channel function.</text>
</comment>
<dbReference type="NCBIfam" id="TIGR00494">
    <property type="entry name" value="crcB"/>
    <property type="match status" value="1"/>
</dbReference>
<keyword evidence="11" id="KW-0915">Sodium</keyword>
<dbReference type="AlphaFoldDB" id="A0A5J6RG69"/>
<evidence type="ECO:0000256" key="7">
    <source>
        <dbReference type="ARBA" id="ARBA00023136"/>
    </source>
</evidence>
<feature type="transmembrane region" description="Helical" evidence="11">
    <location>
        <begin position="37"/>
        <end position="59"/>
    </location>
</feature>
<keyword evidence="2 11" id="KW-1003">Cell membrane</keyword>
<name>A0A5J6RG69_9BACT</name>
<dbReference type="HAMAP" id="MF_00454">
    <property type="entry name" value="FluC"/>
    <property type="match status" value="1"/>
</dbReference>
<accession>A0A5J6RG69</accession>
<keyword evidence="3" id="KW-0997">Cell inner membrane</keyword>
<comment type="subcellular location">
    <subcellularLocation>
        <location evidence="1 11">Cell membrane</location>
        <topology evidence="1 11">Multi-pass membrane protein</topology>
    </subcellularLocation>
</comment>
<evidence type="ECO:0000256" key="9">
    <source>
        <dbReference type="ARBA" id="ARBA00035120"/>
    </source>
</evidence>
<dbReference type="PANTHER" id="PTHR28259:SF1">
    <property type="entry name" value="FLUORIDE EXPORT PROTEIN 1-RELATED"/>
    <property type="match status" value="1"/>
</dbReference>
<feature type="binding site" evidence="11">
    <location>
        <position position="81"/>
    </location>
    <ligand>
        <name>Na(+)</name>
        <dbReference type="ChEBI" id="CHEBI:29101"/>
        <note>structural</note>
    </ligand>
</feature>
<feature type="transmembrane region" description="Helical" evidence="11">
    <location>
        <begin position="71"/>
        <end position="94"/>
    </location>
</feature>